<proteinExistence type="predicted"/>
<dbReference type="Proteomes" id="UP000789920">
    <property type="component" value="Unassembled WGS sequence"/>
</dbReference>
<feature type="non-terminal residue" evidence="1">
    <location>
        <position position="1"/>
    </location>
</feature>
<sequence>HNIPISEIIAEFYQNNVHHDLSCMNIECSHCGTLHWLDEYVVASSKIKPKFRTCYNHRKVILLSLLDPPSYLRHLFENNDDQCKEFHSNIYQYNAAHAFTSLGVKIDQTVFSDQNIETSYMQLYIYDPDIAHQIRIGQNRNLDTQLIETTPETDIA</sequence>
<evidence type="ECO:0000313" key="1">
    <source>
        <dbReference type="EMBL" id="CAG8795508.1"/>
    </source>
</evidence>
<protein>
    <submittedName>
        <fullName evidence="1">16414_t:CDS:1</fullName>
    </submittedName>
</protein>
<accession>A0ACA9RIY9</accession>
<reference evidence="1" key="1">
    <citation type="submission" date="2021-06" db="EMBL/GenBank/DDBJ databases">
        <authorList>
            <person name="Kallberg Y."/>
            <person name="Tangrot J."/>
            <person name="Rosling A."/>
        </authorList>
    </citation>
    <scope>NUCLEOTIDE SEQUENCE</scope>
    <source>
        <strain evidence="1">MA461A</strain>
    </source>
</reference>
<keyword evidence="2" id="KW-1185">Reference proteome</keyword>
<evidence type="ECO:0000313" key="2">
    <source>
        <dbReference type="Proteomes" id="UP000789920"/>
    </source>
</evidence>
<organism evidence="1 2">
    <name type="scientific">Racocetra persica</name>
    <dbReference type="NCBI Taxonomy" id="160502"/>
    <lineage>
        <taxon>Eukaryota</taxon>
        <taxon>Fungi</taxon>
        <taxon>Fungi incertae sedis</taxon>
        <taxon>Mucoromycota</taxon>
        <taxon>Glomeromycotina</taxon>
        <taxon>Glomeromycetes</taxon>
        <taxon>Diversisporales</taxon>
        <taxon>Gigasporaceae</taxon>
        <taxon>Racocetra</taxon>
    </lineage>
</organism>
<feature type="non-terminal residue" evidence="1">
    <location>
        <position position="156"/>
    </location>
</feature>
<comment type="caution">
    <text evidence="1">The sequence shown here is derived from an EMBL/GenBank/DDBJ whole genome shotgun (WGS) entry which is preliminary data.</text>
</comment>
<dbReference type="EMBL" id="CAJVQC010055585">
    <property type="protein sequence ID" value="CAG8795508.1"/>
    <property type="molecule type" value="Genomic_DNA"/>
</dbReference>
<name>A0ACA9RIY9_9GLOM</name>
<gene>
    <name evidence="1" type="ORF">RPERSI_LOCUS19971</name>
</gene>